<feature type="domain" description="Ricin B lectin" evidence="1">
    <location>
        <begin position="61"/>
        <end position="192"/>
    </location>
</feature>
<dbReference type="KEGG" id="sfug:CNQ36_33610"/>
<keyword evidence="3" id="KW-1185">Reference proteome</keyword>
<protein>
    <recommendedName>
        <fullName evidence="1">Ricin B lectin domain-containing protein</fullName>
    </recommendedName>
</protein>
<evidence type="ECO:0000313" key="3">
    <source>
        <dbReference type="Proteomes" id="UP000282170"/>
    </source>
</evidence>
<organism evidence="2 3">
    <name type="scientific">Streptomyces fungicidicus</name>
    <dbReference type="NCBI Taxonomy" id="68203"/>
    <lineage>
        <taxon>Bacteria</taxon>
        <taxon>Bacillati</taxon>
        <taxon>Actinomycetota</taxon>
        <taxon>Actinomycetes</taxon>
        <taxon>Kitasatosporales</taxon>
        <taxon>Streptomycetaceae</taxon>
        <taxon>Streptomyces</taxon>
    </lineage>
</organism>
<keyword evidence="2" id="KW-0614">Plasmid</keyword>
<gene>
    <name evidence="2" type="ORF">CNQ36_33610</name>
</gene>
<dbReference type="Proteomes" id="UP000282170">
    <property type="component" value="Plasmid p1"/>
</dbReference>
<dbReference type="Gene3D" id="2.80.10.50">
    <property type="match status" value="2"/>
</dbReference>
<proteinExistence type="predicted"/>
<name>A0A494UYK6_9ACTN</name>
<dbReference type="CDD" id="cd00161">
    <property type="entry name" value="beta-trefoil_Ricin-like"/>
    <property type="match status" value="1"/>
</dbReference>
<dbReference type="SUPFAM" id="SSF50370">
    <property type="entry name" value="Ricin B-like lectins"/>
    <property type="match status" value="1"/>
</dbReference>
<reference evidence="2 3" key="1">
    <citation type="submission" date="2017-09" db="EMBL/GenBank/DDBJ databases">
        <authorList>
            <person name="Zhang H."/>
            <person name="Hu S."/>
            <person name="Xu J."/>
            <person name="He Z."/>
        </authorList>
    </citation>
    <scope>NUCLEOTIDE SEQUENCE [LARGE SCALE GENOMIC DNA]</scope>
    <source>
        <strain evidence="2 3">TXX3120</strain>
        <plasmid evidence="2 3">p1</plasmid>
    </source>
</reference>
<dbReference type="SMART" id="SM00458">
    <property type="entry name" value="RICIN"/>
    <property type="match status" value="1"/>
</dbReference>
<dbReference type="PROSITE" id="PS50231">
    <property type="entry name" value="RICIN_B_LECTIN"/>
    <property type="match status" value="1"/>
</dbReference>
<sequence length="193" mass="20556">MTRRVMVRNLFGESRSPRWYDSQDGRFSPMHKKSWAAFATGALAVATLAVGSPSANAVDVYSSLVNYKSGRCLSLEGGGGTANGTNAIIWSCNGGYEQYWFHATPSGEIRNLKSGKCLSLASGGGTANGTEVILWTCNGAAEQRWDYSGAHQWYNTKAGKCMSTAGGGGTANGTKVIIYNCLGSDEQHWDYAG</sequence>
<geneLocation type="plasmid" evidence="2 3">
    <name>p1</name>
</geneLocation>
<dbReference type="InterPro" id="IPR000772">
    <property type="entry name" value="Ricin_B_lectin"/>
</dbReference>
<dbReference type="InterPro" id="IPR035992">
    <property type="entry name" value="Ricin_B-like_lectins"/>
</dbReference>
<dbReference type="EMBL" id="CP023408">
    <property type="protein sequence ID" value="AYL40352.1"/>
    <property type="molecule type" value="Genomic_DNA"/>
</dbReference>
<accession>A0A494UYK6</accession>
<dbReference type="Pfam" id="PF00652">
    <property type="entry name" value="Ricin_B_lectin"/>
    <property type="match status" value="1"/>
</dbReference>
<evidence type="ECO:0000313" key="2">
    <source>
        <dbReference type="EMBL" id="AYL40352.1"/>
    </source>
</evidence>
<evidence type="ECO:0000259" key="1">
    <source>
        <dbReference type="SMART" id="SM00458"/>
    </source>
</evidence>
<dbReference type="AlphaFoldDB" id="A0A494UYK6"/>